<dbReference type="Gene3D" id="3.40.50.1000">
    <property type="entry name" value="HAD superfamily/HAD-like"/>
    <property type="match status" value="1"/>
</dbReference>
<keyword evidence="2" id="KW-0472">Membrane</keyword>
<dbReference type="PANTHER" id="PTHR31284:SF57">
    <property type="entry name" value="ACID PHOSPHATASE"/>
    <property type="match status" value="1"/>
</dbReference>
<evidence type="ECO:0000256" key="1">
    <source>
        <dbReference type="ARBA" id="ARBA00022729"/>
    </source>
</evidence>
<keyword evidence="1" id="KW-0732">Signal</keyword>
<dbReference type="EMBL" id="JAYWIO010000008">
    <property type="protein sequence ID" value="KAK7245325.1"/>
    <property type="molecule type" value="Genomic_DNA"/>
</dbReference>
<dbReference type="FunFam" id="3.40.50.1000:FF:000189">
    <property type="entry name" value="Vegetative storage protein 1"/>
    <property type="match status" value="1"/>
</dbReference>
<keyword evidence="2" id="KW-1133">Transmembrane helix</keyword>
<evidence type="ECO:0008006" key="5">
    <source>
        <dbReference type="Google" id="ProtNLM"/>
    </source>
</evidence>
<keyword evidence="2" id="KW-0812">Transmembrane</keyword>
<accession>A0AAN9HN76</accession>
<evidence type="ECO:0000313" key="3">
    <source>
        <dbReference type="EMBL" id="KAK7245325.1"/>
    </source>
</evidence>
<dbReference type="InterPro" id="IPR023214">
    <property type="entry name" value="HAD_sf"/>
</dbReference>
<protein>
    <recommendedName>
        <fullName evidence="5">Acid phosphatase 1</fullName>
    </recommendedName>
</protein>
<evidence type="ECO:0000313" key="4">
    <source>
        <dbReference type="Proteomes" id="UP001372338"/>
    </source>
</evidence>
<gene>
    <name evidence="3" type="ORF">RIF29_40165</name>
</gene>
<organism evidence="3 4">
    <name type="scientific">Crotalaria pallida</name>
    <name type="common">Smooth rattlebox</name>
    <name type="synonym">Crotalaria striata</name>
    <dbReference type="NCBI Taxonomy" id="3830"/>
    <lineage>
        <taxon>Eukaryota</taxon>
        <taxon>Viridiplantae</taxon>
        <taxon>Streptophyta</taxon>
        <taxon>Embryophyta</taxon>
        <taxon>Tracheophyta</taxon>
        <taxon>Spermatophyta</taxon>
        <taxon>Magnoliopsida</taxon>
        <taxon>eudicotyledons</taxon>
        <taxon>Gunneridae</taxon>
        <taxon>Pentapetalae</taxon>
        <taxon>rosids</taxon>
        <taxon>fabids</taxon>
        <taxon>Fabales</taxon>
        <taxon>Fabaceae</taxon>
        <taxon>Papilionoideae</taxon>
        <taxon>50 kb inversion clade</taxon>
        <taxon>genistoids sensu lato</taxon>
        <taxon>core genistoids</taxon>
        <taxon>Crotalarieae</taxon>
        <taxon>Crotalaria</taxon>
    </lineage>
</organism>
<dbReference type="SUPFAM" id="SSF56784">
    <property type="entry name" value="HAD-like"/>
    <property type="match status" value="1"/>
</dbReference>
<reference evidence="3 4" key="1">
    <citation type="submission" date="2024-01" db="EMBL/GenBank/DDBJ databases">
        <title>The genomes of 5 underutilized Papilionoideae crops provide insights into root nodulation and disease resistanc.</title>
        <authorList>
            <person name="Yuan L."/>
        </authorList>
    </citation>
    <scope>NUCLEOTIDE SEQUENCE [LARGE SCALE GENOMIC DNA]</scope>
    <source>
        <strain evidence="3">ZHUSHIDOU_FW_LH</strain>
        <tissue evidence="3">Leaf</tissue>
    </source>
</reference>
<dbReference type="InterPro" id="IPR036412">
    <property type="entry name" value="HAD-like_sf"/>
</dbReference>
<feature type="transmembrane region" description="Helical" evidence="2">
    <location>
        <begin position="64"/>
        <end position="85"/>
    </location>
</feature>
<dbReference type="GO" id="GO:0003993">
    <property type="term" value="F:acid phosphatase activity"/>
    <property type="evidence" value="ECO:0007669"/>
    <property type="project" value="InterPro"/>
</dbReference>
<dbReference type="AlphaFoldDB" id="A0AAN9HN76"/>
<sequence>MFCLLLYEKCFGVTTRVIPEEGHHCICPTRHFTLICFFTNSPILEYPIFISLAHPFFEQMAKSLVLTLIISSLFFGLVSGDWNILNQRWMRKKGVVRANLKTYCESWRINVELNNIRGFKVVPQECVEHVKKYMTSSQYNADLERAVEEVRIYLSGCCTLKGDGKDSWIFDIDETLLSTIPYYKKHGFGGEKLNATTLEAWMKESNAPALDHTLELFHEIKNKGIKIFLVSSRKETLRSPTVDNLVKVGYHGWTSLTLRGLDDELLEVKKYHSKVRQQLVDEGYRIWGIVGDQWSSFEGLPFAKRTFKVPNSMYYIA</sequence>
<dbReference type="NCBIfam" id="TIGR01675">
    <property type="entry name" value="plant-AP"/>
    <property type="match status" value="1"/>
</dbReference>
<dbReference type="Proteomes" id="UP001372338">
    <property type="component" value="Unassembled WGS sequence"/>
</dbReference>
<proteinExistence type="predicted"/>
<name>A0AAN9HN76_CROPI</name>
<comment type="caution">
    <text evidence="3">The sequence shown here is derived from an EMBL/GenBank/DDBJ whole genome shotgun (WGS) entry which is preliminary data.</text>
</comment>
<dbReference type="InterPro" id="IPR005519">
    <property type="entry name" value="Acid_phosphat_B-like"/>
</dbReference>
<dbReference type="PANTHER" id="PTHR31284">
    <property type="entry name" value="ACID PHOSPHATASE-LIKE PROTEIN"/>
    <property type="match status" value="1"/>
</dbReference>
<dbReference type="Pfam" id="PF03767">
    <property type="entry name" value="Acid_phosphat_B"/>
    <property type="match status" value="1"/>
</dbReference>
<dbReference type="InterPro" id="IPR010028">
    <property type="entry name" value="Acid_phosphatase_pln"/>
</dbReference>
<evidence type="ECO:0000256" key="2">
    <source>
        <dbReference type="SAM" id="Phobius"/>
    </source>
</evidence>
<keyword evidence="4" id="KW-1185">Reference proteome</keyword>
<dbReference type="CDD" id="cd07535">
    <property type="entry name" value="HAD_VSP"/>
    <property type="match status" value="1"/>
</dbReference>